<feature type="transmembrane region" description="Helical" evidence="1">
    <location>
        <begin position="6"/>
        <end position="27"/>
    </location>
</feature>
<accession>A0A8S5V6Q6</accession>
<dbReference type="EMBL" id="BK016209">
    <property type="protein sequence ID" value="DAG02396.1"/>
    <property type="molecule type" value="Genomic_DNA"/>
</dbReference>
<keyword evidence="1" id="KW-0812">Transmembrane</keyword>
<sequence>MFISCYYFNFIYSLSLLYFLFFYYFFLYLLQSLILNFKIPMLTLLIMNLTLSMLLFIKL</sequence>
<name>A0A8S5V6Q6_9CAUD</name>
<keyword evidence="1" id="KW-1133">Transmembrane helix</keyword>
<proteinExistence type="predicted"/>
<evidence type="ECO:0000313" key="2">
    <source>
        <dbReference type="EMBL" id="DAG02396.1"/>
    </source>
</evidence>
<organism evidence="2">
    <name type="scientific">CrAss-like virus sp. ctXt06</name>
    <dbReference type="NCBI Taxonomy" id="2825837"/>
    <lineage>
        <taxon>Viruses</taxon>
        <taxon>Duplodnaviria</taxon>
        <taxon>Heunggongvirae</taxon>
        <taxon>Uroviricota</taxon>
        <taxon>Caudoviricetes</taxon>
        <taxon>Crassvirales</taxon>
    </lineage>
</organism>
<evidence type="ECO:0000256" key="1">
    <source>
        <dbReference type="SAM" id="Phobius"/>
    </source>
</evidence>
<reference evidence="2" key="1">
    <citation type="journal article" date="2021" name="Proc. Natl. Acad. Sci. U.S.A.">
        <title>A Catalog of Tens of Thousands of Viruses from Human Metagenomes Reveals Hidden Associations with Chronic Diseases.</title>
        <authorList>
            <person name="Tisza M.J."/>
            <person name="Buck C.B."/>
        </authorList>
    </citation>
    <scope>NUCLEOTIDE SEQUENCE</scope>
    <source>
        <strain evidence="2">CtXt06</strain>
    </source>
</reference>
<protein>
    <submittedName>
        <fullName evidence="2">Uncharacterized protein</fullName>
    </submittedName>
</protein>
<feature type="transmembrane region" description="Helical" evidence="1">
    <location>
        <begin position="39"/>
        <end position="57"/>
    </location>
</feature>
<keyword evidence="1" id="KW-0472">Membrane</keyword>